<reference evidence="1 2" key="1">
    <citation type="submission" date="2016-07" db="EMBL/GenBank/DDBJ databases">
        <title>Multiple horizontal gene transfer events from other fungi enriched the ability of initially mycotrophic Trichoderma (Ascomycota) to feed on dead plant biomass.</title>
        <authorList>
            <consortium name="DOE Joint Genome Institute"/>
            <person name="Aerts A."/>
            <person name="Atanasova L."/>
            <person name="Chenthamara K."/>
            <person name="Zhang J."/>
            <person name="Grujic M."/>
            <person name="Henrissat B."/>
            <person name="Kuo A."/>
            <person name="Salamov A."/>
            <person name="Lipzen A."/>
            <person name="Labutti K."/>
            <person name="Barry K."/>
            <person name="Miao Y."/>
            <person name="Rahimi M.J."/>
            <person name="Shen Q."/>
            <person name="Grigoriev I.V."/>
            <person name="Kubicek C.P."/>
            <person name="Druzhinina I.S."/>
        </authorList>
    </citation>
    <scope>NUCLEOTIDE SEQUENCE [LARGE SCALE GENOMIC DNA]</scope>
    <source>
        <strain evidence="1 2">CBS 433.97</strain>
    </source>
</reference>
<protein>
    <submittedName>
        <fullName evidence="1">Uncharacterized protein</fullName>
    </submittedName>
</protein>
<name>A0A2T3YRD8_TRIA4</name>
<keyword evidence="2" id="KW-1185">Reference proteome</keyword>
<organism evidence="1 2">
    <name type="scientific">Trichoderma asperellum (strain ATCC 204424 / CBS 433.97 / NBRC 101777)</name>
    <dbReference type="NCBI Taxonomy" id="1042311"/>
    <lineage>
        <taxon>Eukaryota</taxon>
        <taxon>Fungi</taxon>
        <taxon>Dikarya</taxon>
        <taxon>Ascomycota</taxon>
        <taxon>Pezizomycotina</taxon>
        <taxon>Sordariomycetes</taxon>
        <taxon>Hypocreomycetidae</taxon>
        <taxon>Hypocreales</taxon>
        <taxon>Hypocreaceae</taxon>
        <taxon>Trichoderma</taxon>
    </lineage>
</organism>
<accession>A0A2T3YRD8</accession>
<evidence type="ECO:0000313" key="1">
    <source>
        <dbReference type="EMBL" id="PTB35140.1"/>
    </source>
</evidence>
<dbReference type="OrthoDB" id="2975793at2759"/>
<dbReference type="Proteomes" id="UP000240493">
    <property type="component" value="Unassembled WGS sequence"/>
</dbReference>
<dbReference type="EMBL" id="KZ679280">
    <property type="protein sequence ID" value="PTB35140.1"/>
    <property type="molecule type" value="Genomic_DNA"/>
</dbReference>
<proteinExistence type="predicted"/>
<evidence type="ECO:0000313" key="2">
    <source>
        <dbReference type="Proteomes" id="UP000240493"/>
    </source>
</evidence>
<sequence>MAKASPAVPRSSYLLRSAFLHSRAGVSELSRTEQVVLKKDEYVRRLRLDNGFRPLEYKNIVITFLIGRLTFEADVGCAYLGTQNYLDKIWRGHRFYWGLHHGGFGLFLMREWVFITDRRKREGTHPMRLTDRSIARVPFQNGPWAG</sequence>
<dbReference type="AlphaFoldDB" id="A0A2T3YRD8"/>
<gene>
    <name evidence="1" type="ORF">M441DRAFT_52390</name>
</gene>